<keyword evidence="2" id="KW-1185">Reference proteome</keyword>
<gene>
    <name evidence="1" type="ORF">EG68_10172</name>
</gene>
<dbReference type="EMBL" id="JTDE01006267">
    <property type="protein sequence ID" value="KAF7244769.1"/>
    <property type="molecule type" value="Genomic_DNA"/>
</dbReference>
<sequence length="95" mass="11165">MRDMCAKLKQASGTDADIRQKLSRRSIRGSDFSGQQMEGLLLHILSYAWNKSNTFQRHRTPYEHCQFLVSPVLDFAHYFYIENYCSSYICSTTNW</sequence>
<name>A0A8S9YKD8_9TREM</name>
<reference evidence="1" key="1">
    <citation type="submission" date="2019-07" db="EMBL/GenBank/DDBJ databases">
        <title>Annotation for the trematode Paragonimus miyazaki's.</title>
        <authorList>
            <person name="Choi Y.-J."/>
        </authorList>
    </citation>
    <scope>NUCLEOTIDE SEQUENCE</scope>
    <source>
        <strain evidence="1">Japan</strain>
    </source>
</reference>
<evidence type="ECO:0000313" key="1">
    <source>
        <dbReference type="EMBL" id="KAF7244769.1"/>
    </source>
</evidence>
<dbReference type="AlphaFoldDB" id="A0A8S9YKD8"/>
<comment type="caution">
    <text evidence="1">The sequence shown here is derived from an EMBL/GenBank/DDBJ whole genome shotgun (WGS) entry which is preliminary data.</text>
</comment>
<proteinExistence type="predicted"/>
<organism evidence="1 2">
    <name type="scientific">Paragonimus skrjabini miyazakii</name>
    <dbReference type="NCBI Taxonomy" id="59628"/>
    <lineage>
        <taxon>Eukaryota</taxon>
        <taxon>Metazoa</taxon>
        <taxon>Spiralia</taxon>
        <taxon>Lophotrochozoa</taxon>
        <taxon>Platyhelminthes</taxon>
        <taxon>Trematoda</taxon>
        <taxon>Digenea</taxon>
        <taxon>Plagiorchiida</taxon>
        <taxon>Troglotremata</taxon>
        <taxon>Troglotrematidae</taxon>
        <taxon>Paragonimus</taxon>
    </lineage>
</organism>
<protein>
    <submittedName>
        <fullName evidence="1">Uncharacterized protein</fullName>
    </submittedName>
</protein>
<dbReference type="Proteomes" id="UP000822476">
    <property type="component" value="Unassembled WGS sequence"/>
</dbReference>
<evidence type="ECO:0000313" key="2">
    <source>
        <dbReference type="Proteomes" id="UP000822476"/>
    </source>
</evidence>
<accession>A0A8S9YKD8</accession>